<dbReference type="SUPFAM" id="SSF53756">
    <property type="entry name" value="UDP-Glycosyltransferase/glycogen phosphorylase"/>
    <property type="match status" value="1"/>
</dbReference>
<dbReference type="eggNOG" id="COG0438">
    <property type="taxonomic scope" value="Bacteria"/>
</dbReference>
<gene>
    <name evidence="3" type="ORF">HMPREF0556_11285</name>
</gene>
<dbReference type="EMBL" id="ACCR02000003">
    <property type="protein sequence ID" value="EFI84732.1"/>
    <property type="molecule type" value="Genomic_DNA"/>
</dbReference>
<dbReference type="Gene3D" id="3.40.50.2000">
    <property type="entry name" value="Glycogen Phosphorylase B"/>
    <property type="match status" value="2"/>
</dbReference>
<dbReference type="STRING" id="525367.HMPREF0556_11285"/>
<sequence>MNIGIFTDTYSPQISGVATSIKIMEKELRKRGHNVYIFTTTDPNADRESEKGRVFRMPSIPFLFFPERRIAVAGVNKFIKLVGQLDLDIIHTHTEFSLGLLGKKIAKKYDIPSVHTYHTMYINYLHYIAKGKILTPAMVKRMTKSFCESYDAVITPTLKVKHHLEDCRVHKWMYTIPTGTDLSSFLHGDNYDDIRALKEEIGLDVDAPVVLSLGRVAQEKNIDAVIKAFPDVLADIPNAKLVIVGDGPVRRDLQELTEKLGMGENILFTGAVEWEKISSYYQLADVFVSASTTETQGLTYAEAMASRLPVVAKRDESIEGFLTDGETAALFKEDNEIAAVIKHVLQDATFKEHIAGSGLNKVQELSADKFGTNIESAYIETAKLHVAKNKISAIRERSTILKSKLASRVFSLSSSTSVKQKERSRSRD</sequence>
<comment type="caution">
    <text evidence="3">The sequence shown here is derived from an EMBL/GenBank/DDBJ whole genome shotgun (WGS) entry which is preliminary data.</text>
</comment>
<reference evidence="3" key="1">
    <citation type="submission" date="2010-06" db="EMBL/GenBank/DDBJ databases">
        <authorList>
            <person name="Muzny D."/>
            <person name="Qin X."/>
            <person name="Buhay C."/>
            <person name="Dugan-Rocha S."/>
            <person name="Ding Y."/>
            <person name="Chen G."/>
            <person name="Hawes A."/>
            <person name="Holder M."/>
            <person name="Jhangiani S."/>
            <person name="Johnson A."/>
            <person name="Khan Z."/>
            <person name="Li Z."/>
            <person name="Liu W."/>
            <person name="Liu X."/>
            <person name="Perez L."/>
            <person name="Shen H."/>
            <person name="Wang Q."/>
            <person name="Watt J."/>
            <person name="Xi L."/>
            <person name="Xin Y."/>
            <person name="Zhou J."/>
            <person name="Deng J."/>
            <person name="Jiang H."/>
            <person name="Liu Y."/>
            <person name="Qu J."/>
            <person name="Song X.-Z."/>
            <person name="Zhang L."/>
            <person name="Villasana D."/>
            <person name="Johnson A."/>
            <person name="Liu J."/>
            <person name="Liyanage D."/>
            <person name="Lorensuhewa L."/>
            <person name="Robinson T."/>
            <person name="Song A."/>
            <person name="Song B.-B."/>
            <person name="Dinh H."/>
            <person name="Thornton R."/>
            <person name="Coyle M."/>
            <person name="Francisco L."/>
            <person name="Jackson L."/>
            <person name="Javaid M."/>
            <person name="Korchina V."/>
            <person name="Kovar C."/>
            <person name="Mata R."/>
            <person name="Mathew T."/>
            <person name="Ngo R."/>
            <person name="Nguyen L."/>
            <person name="Nguyen N."/>
            <person name="Okwuonu G."/>
            <person name="Ongeri F."/>
            <person name="Pham C."/>
            <person name="Simmons D."/>
            <person name="Wilczek-Boney K."/>
            <person name="Hale W."/>
            <person name="Jakkamsetti A."/>
            <person name="Pham P."/>
            <person name="Ruth R."/>
            <person name="San Lucas F."/>
            <person name="Warren J."/>
            <person name="Zhang J."/>
            <person name="Zhao Z."/>
            <person name="Zhou C."/>
            <person name="Zhu D."/>
            <person name="Lee S."/>
            <person name="Bess C."/>
            <person name="Blankenburg K."/>
            <person name="Forbes L."/>
            <person name="Fu Q."/>
            <person name="Gubbala S."/>
            <person name="Hirani K."/>
            <person name="Jayaseelan J.C."/>
            <person name="Lara F."/>
            <person name="Munidasa M."/>
            <person name="Palculict T."/>
            <person name="Patil S."/>
            <person name="Pu L.-L."/>
            <person name="Saada N."/>
            <person name="Tang L."/>
            <person name="Weissenberger G."/>
            <person name="Zhu Y."/>
            <person name="Hemphill L."/>
            <person name="Shang Y."/>
            <person name="Youmans B."/>
            <person name="Ayvaz T."/>
            <person name="Ross M."/>
            <person name="Santibanez J."/>
            <person name="Aqrawi P."/>
            <person name="Gross S."/>
            <person name="Joshi V."/>
            <person name="Fowler G."/>
            <person name="Nazareth L."/>
            <person name="Reid J."/>
            <person name="Worley K."/>
            <person name="Petrosino J."/>
            <person name="Highlander S."/>
            <person name="Gibbs R."/>
        </authorList>
    </citation>
    <scope>NUCLEOTIDE SEQUENCE [LARGE SCALE GENOMIC DNA]</scope>
    <source>
        <strain evidence="3">DSM 20601</strain>
    </source>
</reference>
<dbReference type="InterPro" id="IPR001296">
    <property type="entry name" value="Glyco_trans_1"/>
</dbReference>
<evidence type="ECO:0000259" key="2">
    <source>
        <dbReference type="Pfam" id="PF13439"/>
    </source>
</evidence>
<proteinExistence type="predicted"/>
<keyword evidence="3" id="KW-0328">Glycosyltransferase</keyword>
<protein>
    <submittedName>
        <fullName evidence="3">Glycosyltransferase, group 1 family protein</fullName>
        <ecNumber evidence="3">2.4.-.-</ecNumber>
    </submittedName>
</protein>
<dbReference type="GO" id="GO:0016758">
    <property type="term" value="F:hexosyltransferase activity"/>
    <property type="evidence" value="ECO:0007669"/>
    <property type="project" value="TreeGrafter"/>
</dbReference>
<dbReference type="PANTHER" id="PTHR45947">
    <property type="entry name" value="SULFOQUINOVOSYL TRANSFERASE SQD2"/>
    <property type="match status" value="1"/>
</dbReference>
<feature type="domain" description="Glycosyltransferase subfamily 4-like N-terminal" evidence="2">
    <location>
        <begin position="15"/>
        <end position="183"/>
    </location>
</feature>
<dbReference type="Pfam" id="PF00534">
    <property type="entry name" value="Glycos_transf_1"/>
    <property type="match status" value="1"/>
</dbReference>
<dbReference type="AlphaFoldDB" id="D7UVQ1"/>
<organism evidence="3 4">
    <name type="scientific">Listeria grayi DSM 20601</name>
    <dbReference type="NCBI Taxonomy" id="525367"/>
    <lineage>
        <taxon>Bacteria</taxon>
        <taxon>Bacillati</taxon>
        <taxon>Bacillota</taxon>
        <taxon>Bacilli</taxon>
        <taxon>Bacillales</taxon>
        <taxon>Listeriaceae</taxon>
        <taxon>Listeria</taxon>
    </lineage>
</organism>
<name>D7UVQ1_LISGR</name>
<dbReference type="CDD" id="cd03817">
    <property type="entry name" value="GT4_UGDG-like"/>
    <property type="match status" value="1"/>
</dbReference>
<dbReference type="Pfam" id="PF13439">
    <property type="entry name" value="Glyco_transf_4"/>
    <property type="match status" value="1"/>
</dbReference>
<keyword evidence="3" id="KW-0808">Transferase</keyword>
<evidence type="ECO:0000259" key="1">
    <source>
        <dbReference type="Pfam" id="PF00534"/>
    </source>
</evidence>
<dbReference type="Proteomes" id="UP000010119">
    <property type="component" value="Unassembled WGS sequence"/>
</dbReference>
<dbReference type="FunFam" id="3.40.50.2000:FF:000136">
    <property type="entry name" value="Glycosyl transferase, group 1"/>
    <property type="match status" value="1"/>
</dbReference>
<accession>D7UVQ1</accession>
<feature type="domain" description="Glycosyl transferase family 1" evidence="1">
    <location>
        <begin position="195"/>
        <end position="351"/>
    </location>
</feature>
<dbReference type="InterPro" id="IPR050194">
    <property type="entry name" value="Glycosyltransferase_grp1"/>
</dbReference>
<keyword evidence="4" id="KW-1185">Reference proteome</keyword>
<dbReference type="EC" id="2.4.-.-" evidence="3"/>
<dbReference type="InterPro" id="IPR028098">
    <property type="entry name" value="Glyco_trans_4-like_N"/>
</dbReference>
<evidence type="ECO:0000313" key="4">
    <source>
        <dbReference type="Proteomes" id="UP000010119"/>
    </source>
</evidence>
<dbReference type="PANTHER" id="PTHR45947:SF3">
    <property type="entry name" value="SULFOQUINOVOSYL TRANSFERASE SQD2"/>
    <property type="match status" value="1"/>
</dbReference>
<evidence type="ECO:0000313" key="3">
    <source>
        <dbReference type="EMBL" id="EFI84732.1"/>
    </source>
</evidence>
<dbReference type="HOGENOM" id="CLU_009583_2_0_9"/>
<dbReference type="RefSeq" id="WP_003758758.1">
    <property type="nucleotide sequence ID" value="NZ_GL538353.1"/>
</dbReference>